<dbReference type="InterPro" id="IPR017452">
    <property type="entry name" value="GPCR_Rhodpsn_7TM"/>
</dbReference>
<evidence type="ECO:0000256" key="3">
    <source>
        <dbReference type="ARBA" id="ARBA00022475"/>
    </source>
</evidence>
<dbReference type="GO" id="GO:0042277">
    <property type="term" value="F:peptide binding"/>
    <property type="evidence" value="ECO:0007669"/>
    <property type="project" value="TreeGrafter"/>
</dbReference>
<evidence type="ECO:0000256" key="4">
    <source>
        <dbReference type="ARBA" id="ARBA00022692"/>
    </source>
</evidence>
<feature type="transmembrane region" description="Helical" evidence="8">
    <location>
        <begin position="9"/>
        <end position="33"/>
    </location>
</feature>
<dbReference type="EMBL" id="JAVRJZ010000004">
    <property type="protein sequence ID" value="KAK2724048.1"/>
    <property type="molecule type" value="Genomic_DNA"/>
</dbReference>
<dbReference type="Proteomes" id="UP001187531">
    <property type="component" value="Unassembled WGS sequence"/>
</dbReference>
<feature type="domain" description="G-protein coupled receptors family 1 profile" evidence="9">
    <location>
        <begin position="1"/>
        <end position="234"/>
    </location>
</feature>
<evidence type="ECO:0000256" key="5">
    <source>
        <dbReference type="ARBA" id="ARBA00022989"/>
    </source>
</evidence>
<keyword evidence="11" id="KW-1185">Reference proteome</keyword>
<accession>A0AA88LA75</accession>
<evidence type="ECO:0000259" key="9">
    <source>
        <dbReference type="PROSITE" id="PS50262"/>
    </source>
</evidence>
<name>A0AA88LA75_ARTSF</name>
<dbReference type="PANTHER" id="PTHR24241:SF76">
    <property type="entry name" value="NEUROPEPTIDE SIFAMIDE RECEPTOR"/>
    <property type="match status" value="1"/>
</dbReference>
<feature type="transmembrane region" description="Helical" evidence="8">
    <location>
        <begin position="88"/>
        <end position="109"/>
    </location>
</feature>
<feature type="non-terminal residue" evidence="10">
    <location>
        <position position="321"/>
    </location>
</feature>
<comment type="subcellular location">
    <subcellularLocation>
        <location evidence="1">Cell membrane</location>
        <topology evidence="1">Multi-pass membrane protein</topology>
    </subcellularLocation>
</comment>
<feature type="transmembrane region" description="Helical" evidence="8">
    <location>
        <begin position="45"/>
        <end position="67"/>
    </location>
</feature>
<dbReference type="GO" id="GO:0032870">
    <property type="term" value="P:cellular response to hormone stimulus"/>
    <property type="evidence" value="ECO:0007669"/>
    <property type="project" value="TreeGrafter"/>
</dbReference>
<dbReference type="CDD" id="cd00637">
    <property type="entry name" value="7tm_classA_rhodopsin-like"/>
    <property type="match status" value="1"/>
</dbReference>
<comment type="similarity">
    <text evidence="2">Belongs to the G-protein coupled receptor 1 family.</text>
</comment>
<organism evidence="10 11">
    <name type="scientific">Artemia franciscana</name>
    <name type="common">Brine shrimp</name>
    <name type="synonym">Artemia sanfranciscana</name>
    <dbReference type="NCBI Taxonomy" id="6661"/>
    <lineage>
        <taxon>Eukaryota</taxon>
        <taxon>Metazoa</taxon>
        <taxon>Ecdysozoa</taxon>
        <taxon>Arthropoda</taxon>
        <taxon>Crustacea</taxon>
        <taxon>Branchiopoda</taxon>
        <taxon>Anostraca</taxon>
        <taxon>Artemiidae</taxon>
        <taxon>Artemia</taxon>
    </lineage>
</organism>
<evidence type="ECO:0000256" key="2">
    <source>
        <dbReference type="ARBA" id="ARBA00010663"/>
    </source>
</evidence>
<proteinExistence type="inferred from homology"/>
<keyword evidence="4 8" id="KW-0812">Transmembrane</keyword>
<protein>
    <recommendedName>
        <fullName evidence="9">G-protein coupled receptors family 1 profile domain-containing protein</fullName>
    </recommendedName>
</protein>
<dbReference type="PROSITE" id="PS50262">
    <property type="entry name" value="G_PROTEIN_RECEP_F1_2"/>
    <property type="match status" value="1"/>
</dbReference>
<evidence type="ECO:0000256" key="1">
    <source>
        <dbReference type="ARBA" id="ARBA00004651"/>
    </source>
</evidence>
<dbReference type="GO" id="GO:0004930">
    <property type="term" value="F:G protein-coupled receptor activity"/>
    <property type="evidence" value="ECO:0007669"/>
    <property type="project" value="InterPro"/>
</dbReference>
<keyword evidence="5 8" id="KW-1133">Transmembrane helix</keyword>
<feature type="transmembrane region" description="Helical" evidence="8">
    <location>
        <begin position="136"/>
        <end position="160"/>
    </location>
</feature>
<evidence type="ECO:0000256" key="8">
    <source>
        <dbReference type="SAM" id="Phobius"/>
    </source>
</evidence>
<dbReference type="AlphaFoldDB" id="A0AA88LA75"/>
<gene>
    <name evidence="10" type="ORF">QYM36_002408</name>
</gene>
<dbReference type="PANTHER" id="PTHR24241">
    <property type="entry name" value="NEUROPEPTIDE RECEPTOR-RELATED G-PROTEIN COUPLED RECEPTOR"/>
    <property type="match status" value="1"/>
</dbReference>
<dbReference type="GO" id="GO:0005886">
    <property type="term" value="C:plasma membrane"/>
    <property type="evidence" value="ECO:0007669"/>
    <property type="project" value="UniProtKB-SubCell"/>
</dbReference>
<dbReference type="PRINTS" id="PR00237">
    <property type="entry name" value="GPCRRHODOPSN"/>
</dbReference>
<dbReference type="Gene3D" id="1.20.1070.10">
    <property type="entry name" value="Rhodopsin 7-helix transmembrane proteins"/>
    <property type="match status" value="1"/>
</dbReference>
<evidence type="ECO:0000256" key="6">
    <source>
        <dbReference type="ARBA" id="ARBA00023136"/>
    </source>
</evidence>
<dbReference type="Pfam" id="PF00001">
    <property type="entry name" value="7tm_1"/>
    <property type="match status" value="1"/>
</dbReference>
<feature type="transmembrane region" description="Helical" evidence="8">
    <location>
        <begin position="213"/>
        <end position="237"/>
    </location>
</feature>
<reference evidence="10" key="1">
    <citation type="submission" date="2023-07" db="EMBL/GenBank/DDBJ databases">
        <title>Chromosome-level genome assembly of Artemia franciscana.</title>
        <authorList>
            <person name="Jo E."/>
        </authorList>
    </citation>
    <scope>NUCLEOTIDE SEQUENCE</scope>
    <source>
        <tissue evidence="10">Whole body</tissue>
    </source>
</reference>
<sequence length="321" mass="35670">MHLYLGNSFIVNVALADLLITGLAVPSSIIALLSGLSDWRPICRIQWSITIISAFVSAPSMGFLGVDARIFVGLEPETYRRYFTPCRFGSLIGVIWLVSGCCFTAFLALQQLPDICRDTEFDSKIASGWKWHIPSALAGLIILLPVVMGLAFGISTIFKIKSEKALSPMHRLGKPNFDDALVQTNLAVLLVYGATHTPLVVAMAFNTRRDVPYALYVQLLWVAMVKAVLNPLVYAICHRQCRETFISLFEYCCCKTSVNFSRRVRQETIRPTSEVRVHIIPGYNMYSTAAQNSRATAASTSYDYSKITPHRQSTAVKSSQK</sequence>
<dbReference type="SUPFAM" id="SSF81321">
    <property type="entry name" value="Family A G protein-coupled receptor-like"/>
    <property type="match status" value="1"/>
</dbReference>
<feature type="transmembrane region" description="Helical" evidence="8">
    <location>
        <begin position="180"/>
        <end position="201"/>
    </location>
</feature>
<comment type="caution">
    <text evidence="10">The sequence shown here is derived from an EMBL/GenBank/DDBJ whole genome shotgun (WGS) entry which is preliminary data.</text>
</comment>
<evidence type="ECO:0000313" key="10">
    <source>
        <dbReference type="EMBL" id="KAK2724048.1"/>
    </source>
</evidence>
<evidence type="ECO:0000313" key="11">
    <source>
        <dbReference type="Proteomes" id="UP001187531"/>
    </source>
</evidence>
<evidence type="ECO:0000256" key="7">
    <source>
        <dbReference type="ARBA" id="ARBA00023170"/>
    </source>
</evidence>
<keyword evidence="7" id="KW-0675">Receptor</keyword>
<keyword evidence="3" id="KW-1003">Cell membrane</keyword>
<dbReference type="InterPro" id="IPR000276">
    <property type="entry name" value="GPCR_Rhodpsn"/>
</dbReference>
<keyword evidence="6 8" id="KW-0472">Membrane</keyword>